<dbReference type="Proteomes" id="UP000483820">
    <property type="component" value="Chromosome I"/>
</dbReference>
<dbReference type="EMBL" id="WUAV01000001">
    <property type="protein sequence ID" value="KAF1768242.1"/>
    <property type="molecule type" value="Genomic_DNA"/>
</dbReference>
<dbReference type="CTD" id="78773019"/>
<evidence type="ECO:0000313" key="2">
    <source>
        <dbReference type="EMBL" id="KAF1768242.1"/>
    </source>
</evidence>
<protein>
    <recommendedName>
        <fullName evidence="1">F-box domain-containing protein</fullName>
    </recommendedName>
</protein>
<name>A0A6A5HR13_CAERE</name>
<dbReference type="RefSeq" id="XP_053590886.1">
    <property type="nucleotide sequence ID" value="XM_053722241.1"/>
</dbReference>
<accession>A0A6A5HR13</accession>
<organism evidence="2 3">
    <name type="scientific">Caenorhabditis remanei</name>
    <name type="common">Caenorhabditis vulgaris</name>
    <dbReference type="NCBI Taxonomy" id="31234"/>
    <lineage>
        <taxon>Eukaryota</taxon>
        <taxon>Metazoa</taxon>
        <taxon>Ecdysozoa</taxon>
        <taxon>Nematoda</taxon>
        <taxon>Chromadorea</taxon>
        <taxon>Rhabditida</taxon>
        <taxon>Rhabditina</taxon>
        <taxon>Rhabditomorpha</taxon>
        <taxon>Rhabditoidea</taxon>
        <taxon>Rhabditidae</taxon>
        <taxon>Peloderinae</taxon>
        <taxon>Caenorhabditis</taxon>
    </lineage>
</organism>
<dbReference type="PANTHER" id="PTHR21503:SF8">
    <property type="entry name" value="F-BOX ASSOCIATED DOMAIN-CONTAINING PROTEIN-RELATED"/>
    <property type="match status" value="1"/>
</dbReference>
<dbReference type="KEGG" id="crq:GCK72_000054"/>
<dbReference type="InterPro" id="IPR001810">
    <property type="entry name" value="F-box_dom"/>
</dbReference>
<evidence type="ECO:0000313" key="3">
    <source>
        <dbReference type="Proteomes" id="UP000483820"/>
    </source>
</evidence>
<dbReference type="PROSITE" id="PS50181">
    <property type="entry name" value="FBOX"/>
    <property type="match status" value="1"/>
</dbReference>
<gene>
    <name evidence="2" type="ORF">GCK72_000054</name>
</gene>
<comment type="caution">
    <text evidence="2">The sequence shown here is derived from an EMBL/GenBank/DDBJ whole genome shotgun (WGS) entry which is preliminary data.</text>
</comment>
<feature type="domain" description="F-box" evidence="1">
    <location>
        <begin position="6"/>
        <end position="57"/>
    </location>
</feature>
<dbReference type="PANTHER" id="PTHR21503">
    <property type="entry name" value="F-BOX-CONTAINING HYPOTHETICAL PROTEIN C.ELEGANS"/>
    <property type="match status" value="1"/>
</dbReference>
<dbReference type="AlphaFoldDB" id="A0A6A5HR13"/>
<reference evidence="2 3" key="1">
    <citation type="submission" date="2019-12" db="EMBL/GenBank/DDBJ databases">
        <title>Chromosome-level assembly of the Caenorhabditis remanei genome.</title>
        <authorList>
            <person name="Teterina A.A."/>
            <person name="Willis J.H."/>
            <person name="Phillips P.C."/>
        </authorList>
    </citation>
    <scope>NUCLEOTIDE SEQUENCE [LARGE SCALE GENOMIC DNA]</scope>
    <source>
        <strain evidence="2 3">PX506</strain>
        <tissue evidence="2">Whole organism</tissue>
    </source>
</reference>
<evidence type="ECO:0000259" key="1">
    <source>
        <dbReference type="PROSITE" id="PS50181"/>
    </source>
</evidence>
<dbReference type="GeneID" id="78773019"/>
<sequence>MCSAMAIPIRRLPYPVLRSVFKQMDPESLVNFIRTNKSSTKLLPGMSASVSVYYNSKDPYIVVTTASGIQSELPIGDYRKLTKVFKWIELDCLKIVVSDRFKCLRLLSLLKHCKFTSCNYLIIEPVEEGFVLRKQALKDIMKQLRTINQMIIEVSMEELPENIDTSLAVTVTNGDLLEDHEIMFIDAEEILVDSSRIGDTGANLIIKNWMAHGENLRYLELRLADEWKMFEDDHLGMEWLLFDLEFQIRGEGRFETKHLGNVLNFEEGFDIERDDGKKATIVRTPDTLYFMVWD</sequence>
<proteinExistence type="predicted"/>